<keyword evidence="2" id="KW-1185">Reference proteome</keyword>
<comment type="caution">
    <text evidence="1">The sequence shown here is derived from an EMBL/GenBank/DDBJ whole genome shotgun (WGS) entry which is preliminary data.</text>
</comment>
<sequence>MANTQTQIAQIPTQDEIEQLIRDARQLRAQTFTAGIDALTARIGRLFGGHHGGLAAR</sequence>
<protein>
    <submittedName>
        <fullName evidence="1">Uncharacterized protein</fullName>
    </submittedName>
</protein>
<gene>
    <name evidence="1" type="ORF">GCM10011505_22890</name>
</gene>
<name>A0ABQ1IIG0_9PROT</name>
<evidence type="ECO:0000313" key="1">
    <source>
        <dbReference type="EMBL" id="GGB40848.1"/>
    </source>
</evidence>
<dbReference type="EMBL" id="BMDZ01000024">
    <property type="protein sequence ID" value="GGB40848.1"/>
    <property type="molecule type" value="Genomic_DNA"/>
</dbReference>
<evidence type="ECO:0000313" key="2">
    <source>
        <dbReference type="Proteomes" id="UP000603352"/>
    </source>
</evidence>
<dbReference type="RefSeq" id="WP_188577910.1">
    <property type="nucleotide sequence ID" value="NZ_BMDZ01000024.1"/>
</dbReference>
<accession>A0ABQ1IIG0</accession>
<proteinExistence type="predicted"/>
<dbReference type="Proteomes" id="UP000603352">
    <property type="component" value="Unassembled WGS sequence"/>
</dbReference>
<reference evidence="2" key="1">
    <citation type="journal article" date="2019" name="Int. J. Syst. Evol. Microbiol.">
        <title>The Global Catalogue of Microorganisms (GCM) 10K type strain sequencing project: providing services to taxonomists for standard genome sequencing and annotation.</title>
        <authorList>
            <consortium name="The Broad Institute Genomics Platform"/>
            <consortium name="The Broad Institute Genome Sequencing Center for Infectious Disease"/>
            <person name="Wu L."/>
            <person name="Ma J."/>
        </authorList>
    </citation>
    <scope>NUCLEOTIDE SEQUENCE [LARGE SCALE GENOMIC DNA]</scope>
    <source>
        <strain evidence="2">CGMCC 1.10188</strain>
    </source>
</reference>
<dbReference type="NCBIfam" id="NF046098">
    <property type="entry name" value="RSP_7527_fam"/>
    <property type="match status" value="1"/>
</dbReference>
<dbReference type="InterPro" id="IPR058227">
    <property type="entry name" value="RSP_7527-like"/>
</dbReference>
<organism evidence="1 2">
    <name type="scientific">Tistrella bauzanensis</name>
    <dbReference type="NCBI Taxonomy" id="657419"/>
    <lineage>
        <taxon>Bacteria</taxon>
        <taxon>Pseudomonadati</taxon>
        <taxon>Pseudomonadota</taxon>
        <taxon>Alphaproteobacteria</taxon>
        <taxon>Geminicoccales</taxon>
        <taxon>Geminicoccaceae</taxon>
        <taxon>Tistrella</taxon>
    </lineage>
</organism>